<keyword evidence="6 9" id="KW-0413">Isomerase</keyword>
<dbReference type="Gene3D" id="3.30.66.10">
    <property type="entry name" value="DNA topoisomerase I domain"/>
    <property type="match status" value="1"/>
</dbReference>
<dbReference type="RefSeq" id="WP_093239521.1">
    <property type="nucleotide sequence ID" value="NZ_FNQF01000002.1"/>
</dbReference>
<proteinExistence type="inferred from homology"/>
<dbReference type="Gene3D" id="3.90.15.10">
    <property type="entry name" value="Topoisomerase I, Chain A, domain 3"/>
    <property type="match status" value="1"/>
</dbReference>
<evidence type="ECO:0000259" key="7">
    <source>
        <dbReference type="Pfam" id="PF01028"/>
    </source>
</evidence>
<dbReference type="InterPro" id="IPR049331">
    <property type="entry name" value="Top1B_N_bact"/>
</dbReference>
<dbReference type="AlphaFoldDB" id="A0A1H3X7S6"/>
<dbReference type="EC" id="5.6.2.1" evidence="3"/>
<dbReference type="Pfam" id="PF01028">
    <property type="entry name" value="Topoisom_I"/>
    <property type="match status" value="1"/>
</dbReference>
<dbReference type="InterPro" id="IPR014711">
    <property type="entry name" value="TopoI_cat_a-hlx-sub_euk"/>
</dbReference>
<dbReference type="InterPro" id="IPR011010">
    <property type="entry name" value="DNA_brk_join_enz"/>
</dbReference>
<name>A0A1H3X7S6_9FLAO</name>
<evidence type="ECO:0000259" key="8">
    <source>
        <dbReference type="Pfam" id="PF21338"/>
    </source>
</evidence>
<accession>A0A1H3X7S6</accession>
<dbReference type="InterPro" id="IPR001631">
    <property type="entry name" value="TopoI"/>
</dbReference>
<keyword evidence="10" id="KW-1185">Reference proteome</keyword>
<comment type="catalytic activity">
    <reaction evidence="1">
        <text>ATP-independent breakage of single-stranded DNA, followed by passage and rejoining.</text>
        <dbReference type="EC" id="5.6.2.1"/>
    </reaction>
</comment>
<evidence type="ECO:0000313" key="9">
    <source>
        <dbReference type="EMBL" id="SDZ94991.1"/>
    </source>
</evidence>
<dbReference type="GO" id="GO:0006265">
    <property type="term" value="P:DNA topological change"/>
    <property type="evidence" value="ECO:0007669"/>
    <property type="project" value="InterPro"/>
</dbReference>
<evidence type="ECO:0000313" key="10">
    <source>
        <dbReference type="Proteomes" id="UP000198820"/>
    </source>
</evidence>
<dbReference type="InterPro" id="IPR013500">
    <property type="entry name" value="TopoI_cat_euk"/>
</dbReference>
<evidence type="ECO:0000256" key="6">
    <source>
        <dbReference type="ARBA" id="ARBA00023235"/>
    </source>
</evidence>
<dbReference type="EMBL" id="FNQF01000002">
    <property type="protein sequence ID" value="SDZ94991.1"/>
    <property type="molecule type" value="Genomic_DNA"/>
</dbReference>
<sequence length="361" mass="42230">MRLSNQELKEILQKPEEFIDMANLVYINDEDLCITRHKHGRGFYYKDKSGQKITQADEKKRIKALVIPPNWKDVRITSIINGHLQAVGRDDKKRKVYLYHQSWTEFKNQTKFYKMLAFGNQLTKIRKQVEKDLSLKGMPKQKVIALVIRLMEETHIRIGNHYYAQKNKTYGLSTLRSKHVNISKDLLALDFIGKKGKEHHIEITDKNLIELVQNCEEIPGWELFKYYDETGDKQIIDSGLVNKYIQNSCGEFFSAKDFRTWAATKIYFETLKDFDMTEDEKKQQKNIISALDKAAEALGNTRAVCKSYYVHPVVTEKYLDGSIKTYFDQVDKRKENQNSSLSNTEEILIDLMKDFELDLSD</sequence>
<dbReference type="SUPFAM" id="SSF55869">
    <property type="entry name" value="DNA topoisomerase I domain"/>
    <property type="match status" value="1"/>
</dbReference>
<dbReference type="Proteomes" id="UP000198820">
    <property type="component" value="Unassembled WGS sequence"/>
</dbReference>
<dbReference type="GO" id="GO:0003917">
    <property type="term" value="F:DNA topoisomerase type I (single strand cut, ATP-independent) activity"/>
    <property type="evidence" value="ECO:0007669"/>
    <property type="project" value="UniProtKB-EC"/>
</dbReference>
<dbReference type="STRING" id="908615.SAMN05421540_102266"/>
<dbReference type="PROSITE" id="PS52038">
    <property type="entry name" value="TOPO_IB_2"/>
    <property type="match status" value="1"/>
</dbReference>
<reference evidence="9 10" key="1">
    <citation type="submission" date="2016-10" db="EMBL/GenBank/DDBJ databases">
        <authorList>
            <person name="de Groot N.N."/>
        </authorList>
    </citation>
    <scope>NUCLEOTIDE SEQUENCE [LARGE SCALE GENOMIC DNA]</scope>
    <source>
        <strain evidence="9 10">DSM 23581</strain>
    </source>
</reference>
<evidence type="ECO:0000256" key="1">
    <source>
        <dbReference type="ARBA" id="ARBA00000213"/>
    </source>
</evidence>
<dbReference type="PRINTS" id="PR00416">
    <property type="entry name" value="EUTPISMRASEI"/>
</dbReference>
<dbReference type="InterPro" id="IPR035447">
    <property type="entry name" value="DNA_topo_I_N_sf"/>
</dbReference>
<dbReference type="Pfam" id="PF21338">
    <property type="entry name" value="Top1B_N_bact"/>
    <property type="match status" value="1"/>
</dbReference>
<gene>
    <name evidence="9" type="ORF">SAMN05421540_102266</name>
</gene>
<keyword evidence="4" id="KW-0799">Topoisomerase</keyword>
<feature type="domain" description="DNA topoisomerase I catalytic core eukaryotic-type" evidence="7">
    <location>
        <begin position="104"/>
        <end position="335"/>
    </location>
</feature>
<evidence type="ECO:0000256" key="3">
    <source>
        <dbReference type="ARBA" id="ARBA00012891"/>
    </source>
</evidence>
<evidence type="ECO:0000256" key="5">
    <source>
        <dbReference type="ARBA" id="ARBA00023125"/>
    </source>
</evidence>
<dbReference type="GO" id="GO:0003677">
    <property type="term" value="F:DNA binding"/>
    <property type="evidence" value="ECO:0007669"/>
    <property type="project" value="UniProtKB-KW"/>
</dbReference>
<comment type="similarity">
    <text evidence="2">Belongs to the type IB topoisomerase family.</text>
</comment>
<dbReference type="SUPFAM" id="SSF56349">
    <property type="entry name" value="DNA breaking-rejoining enzymes"/>
    <property type="match status" value="1"/>
</dbReference>
<organism evidence="9 10">
    <name type="scientific">Psychroflexus halocasei</name>
    <dbReference type="NCBI Taxonomy" id="908615"/>
    <lineage>
        <taxon>Bacteria</taxon>
        <taxon>Pseudomonadati</taxon>
        <taxon>Bacteroidota</taxon>
        <taxon>Flavobacteriia</taxon>
        <taxon>Flavobacteriales</taxon>
        <taxon>Flavobacteriaceae</taxon>
        <taxon>Psychroflexus</taxon>
    </lineage>
</organism>
<dbReference type="Gene3D" id="1.10.132.120">
    <property type="match status" value="1"/>
</dbReference>
<keyword evidence="5" id="KW-0238">DNA-binding</keyword>
<evidence type="ECO:0000256" key="2">
    <source>
        <dbReference type="ARBA" id="ARBA00006645"/>
    </source>
</evidence>
<evidence type="ECO:0000256" key="4">
    <source>
        <dbReference type="ARBA" id="ARBA00023029"/>
    </source>
</evidence>
<feature type="domain" description="DNA topoisomerase IB N-terminal" evidence="8">
    <location>
        <begin position="42"/>
        <end position="90"/>
    </location>
</feature>
<protein>
    <recommendedName>
        <fullName evidence="3">DNA topoisomerase</fullName>
        <ecNumber evidence="3">5.6.2.1</ecNumber>
    </recommendedName>
</protein>